<dbReference type="Proteomes" id="UP000814033">
    <property type="component" value="Unassembled WGS sequence"/>
</dbReference>
<accession>A0ACB8SE75</accession>
<reference evidence="1" key="1">
    <citation type="submission" date="2021-02" db="EMBL/GenBank/DDBJ databases">
        <authorList>
            <consortium name="DOE Joint Genome Institute"/>
            <person name="Ahrendt S."/>
            <person name="Looney B.P."/>
            <person name="Miyauchi S."/>
            <person name="Morin E."/>
            <person name="Drula E."/>
            <person name="Courty P.E."/>
            <person name="Chicoki N."/>
            <person name="Fauchery L."/>
            <person name="Kohler A."/>
            <person name="Kuo A."/>
            <person name="Labutti K."/>
            <person name="Pangilinan J."/>
            <person name="Lipzen A."/>
            <person name="Riley R."/>
            <person name="Andreopoulos W."/>
            <person name="He G."/>
            <person name="Johnson J."/>
            <person name="Barry K.W."/>
            <person name="Grigoriev I.V."/>
            <person name="Nagy L."/>
            <person name="Hibbett D."/>
            <person name="Henrissat B."/>
            <person name="Matheny P.B."/>
            <person name="Labbe J."/>
            <person name="Martin F."/>
        </authorList>
    </citation>
    <scope>NUCLEOTIDE SEQUENCE</scope>
    <source>
        <strain evidence="1">FP105234-sp</strain>
    </source>
</reference>
<evidence type="ECO:0000313" key="1">
    <source>
        <dbReference type="EMBL" id="KAI0054146.1"/>
    </source>
</evidence>
<name>A0ACB8SE75_9AGAM</name>
<sequence>MPNIVIKLGPNWKGIHQVKSLIVFGDSYSAVGYHKGAQRPTPQNPVGVPLPGYSYNEPDGLNWVGHLLKSYCGGRDDILVYDYAVGGHRVDGVWKQIQHEFWPSIGSQPSWAPWTADTSLFVTWVGINDCAFIGNAAGVQKAMEKLFAAQEELYVTGARNFLFVDLPPIDRSPAVPRGSGSKTKNTIHNWNAALVAGVESFLASHLDVTAMVWSSWDTFTRILDDPVSFGFPASDARQEFGSIWYDKLHPTSAVHRIIARDISEFIHSQHADISPID</sequence>
<reference evidence="1" key="2">
    <citation type="journal article" date="2022" name="New Phytol.">
        <title>Evolutionary transition to the ectomycorrhizal habit in the genomes of a hyperdiverse lineage of mushroom-forming fungi.</title>
        <authorList>
            <person name="Looney B."/>
            <person name="Miyauchi S."/>
            <person name="Morin E."/>
            <person name="Drula E."/>
            <person name="Courty P.E."/>
            <person name="Kohler A."/>
            <person name="Kuo A."/>
            <person name="LaButti K."/>
            <person name="Pangilinan J."/>
            <person name="Lipzen A."/>
            <person name="Riley R."/>
            <person name="Andreopoulos W."/>
            <person name="He G."/>
            <person name="Johnson J."/>
            <person name="Nolan M."/>
            <person name="Tritt A."/>
            <person name="Barry K.W."/>
            <person name="Grigoriev I.V."/>
            <person name="Nagy L.G."/>
            <person name="Hibbett D."/>
            <person name="Henrissat B."/>
            <person name="Matheny P.B."/>
            <person name="Labbe J."/>
            <person name="Martin F.M."/>
        </authorList>
    </citation>
    <scope>NUCLEOTIDE SEQUENCE</scope>
    <source>
        <strain evidence="1">FP105234-sp</strain>
    </source>
</reference>
<keyword evidence="2" id="KW-1185">Reference proteome</keyword>
<evidence type="ECO:0000313" key="2">
    <source>
        <dbReference type="Proteomes" id="UP000814033"/>
    </source>
</evidence>
<protein>
    <submittedName>
        <fullName evidence="1">Carbohydrate esterase family 16 protein</fullName>
    </submittedName>
</protein>
<proteinExistence type="predicted"/>
<organism evidence="1 2">
    <name type="scientific">Auriscalpium vulgare</name>
    <dbReference type="NCBI Taxonomy" id="40419"/>
    <lineage>
        <taxon>Eukaryota</taxon>
        <taxon>Fungi</taxon>
        <taxon>Dikarya</taxon>
        <taxon>Basidiomycota</taxon>
        <taxon>Agaricomycotina</taxon>
        <taxon>Agaricomycetes</taxon>
        <taxon>Russulales</taxon>
        <taxon>Auriscalpiaceae</taxon>
        <taxon>Auriscalpium</taxon>
    </lineage>
</organism>
<dbReference type="EMBL" id="MU275838">
    <property type="protein sequence ID" value="KAI0054146.1"/>
    <property type="molecule type" value="Genomic_DNA"/>
</dbReference>
<gene>
    <name evidence="1" type="ORF">FA95DRAFT_1530184</name>
</gene>
<comment type="caution">
    <text evidence="1">The sequence shown here is derived from an EMBL/GenBank/DDBJ whole genome shotgun (WGS) entry which is preliminary data.</text>
</comment>